<keyword evidence="2" id="KW-1185">Reference proteome</keyword>
<accession>A0ACC0NKC7</accession>
<evidence type="ECO:0000313" key="1">
    <source>
        <dbReference type="EMBL" id="KAI8553706.1"/>
    </source>
</evidence>
<dbReference type="Proteomes" id="UP001062846">
    <property type="component" value="Chromosome 5"/>
</dbReference>
<gene>
    <name evidence="1" type="ORF">RHMOL_Rhmol05G0037300</name>
</gene>
<name>A0ACC0NKC7_RHOML</name>
<protein>
    <submittedName>
        <fullName evidence="1">Uncharacterized protein</fullName>
    </submittedName>
</protein>
<dbReference type="EMBL" id="CM046392">
    <property type="protein sequence ID" value="KAI8553706.1"/>
    <property type="molecule type" value="Genomic_DNA"/>
</dbReference>
<sequence length="503" mass="58029">MDDWRIRRTSRFHVPPGIFFKRVDDDDEDGERYCENPPTYRCSLPPASAKLLFAMILLSILFTTTVPSFQTWELGHLRLWRWQLVAFFAFYGRFISCAITTGVLHVIENSNNARLMGNLPHAYAVKRTFEYLLSFATLLTTWILLIDTPLKKLGNITKILSCVIVTMIIWCSKIVVWKAVSISFYRRNYLEQIKEAVFALYILRSMLTPSKDPNQMTEERDVIVPAAPEKRRGHKLLQGQMTFCQWRLVSTNSSNDWGVWNMVNLVRNANALDETLLLLLPHRRSTHPNLNTWDDKAMSVSDEIIKKLSKSESREISLEDLSYCMPEEIAEEALKRIGATEGKFGIDELFIWVSRTFEKHKGLELSLDDTHHALRSLHGTVDGVVLKILSFAWLAILNTVYVLPRDEEIGQKIYTVILFLALIVAYVYHILWDIDGYGVRFFFRHAFRVGETCTIDGEEMQVEKLGVWNTEFLNTAGYEASHRNAMLLGKEIIKDPTFLLTKC</sequence>
<evidence type="ECO:0000313" key="2">
    <source>
        <dbReference type="Proteomes" id="UP001062846"/>
    </source>
</evidence>
<organism evidence="1 2">
    <name type="scientific">Rhododendron molle</name>
    <name type="common">Chinese azalea</name>
    <name type="synonym">Azalea mollis</name>
    <dbReference type="NCBI Taxonomy" id="49168"/>
    <lineage>
        <taxon>Eukaryota</taxon>
        <taxon>Viridiplantae</taxon>
        <taxon>Streptophyta</taxon>
        <taxon>Embryophyta</taxon>
        <taxon>Tracheophyta</taxon>
        <taxon>Spermatophyta</taxon>
        <taxon>Magnoliopsida</taxon>
        <taxon>eudicotyledons</taxon>
        <taxon>Gunneridae</taxon>
        <taxon>Pentapetalae</taxon>
        <taxon>asterids</taxon>
        <taxon>Ericales</taxon>
        <taxon>Ericaceae</taxon>
        <taxon>Ericoideae</taxon>
        <taxon>Rhodoreae</taxon>
        <taxon>Rhododendron</taxon>
    </lineage>
</organism>
<comment type="caution">
    <text evidence="1">The sequence shown here is derived from an EMBL/GenBank/DDBJ whole genome shotgun (WGS) entry which is preliminary data.</text>
</comment>
<reference evidence="1" key="1">
    <citation type="submission" date="2022-02" db="EMBL/GenBank/DDBJ databases">
        <title>Plant Genome Project.</title>
        <authorList>
            <person name="Zhang R.-G."/>
        </authorList>
    </citation>
    <scope>NUCLEOTIDE SEQUENCE</scope>
    <source>
        <strain evidence="1">AT1</strain>
    </source>
</reference>
<proteinExistence type="predicted"/>